<dbReference type="RefSeq" id="WP_015772537.1">
    <property type="nucleotide sequence ID" value="NC_013174.1"/>
</dbReference>
<dbReference type="EMBL" id="CP001706">
    <property type="protein sequence ID" value="ACV09909.1"/>
    <property type="molecule type" value="Genomic_DNA"/>
</dbReference>
<dbReference type="Proteomes" id="UP000000628">
    <property type="component" value="Chromosome"/>
</dbReference>
<accession>C7R221</accession>
<dbReference type="AlphaFoldDB" id="C7R221"/>
<sequence length="58" mass="6576">MNTDKYTPRHAKPGWNVEHTIYQRAFHEGIAARRKKLGITPRHARDEGPVNPDVVTAA</sequence>
<dbReference type="HOGENOM" id="CLU_2973396_0_0_11"/>
<proteinExistence type="predicted"/>
<evidence type="ECO:0000313" key="3">
    <source>
        <dbReference type="Proteomes" id="UP000000628"/>
    </source>
</evidence>
<organism evidence="2 3">
    <name type="scientific">Jonesia denitrificans (strain ATCC 14870 / DSM 20603 / BCRC 15368 / CIP 55.134 / JCM 11481 / NBRC 15587 / NCTC 10816 / Prevot 55134)</name>
    <name type="common">Listeria denitrificans</name>
    <dbReference type="NCBI Taxonomy" id="471856"/>
    <lineage>
        <taxon>Bacteria</taxon>
        <taxon>Bacillati</taxon>
        <taxon>Actinomycetota</taxon>
        <taxon>Actinomycetes</taxon>
        <taxon>Micrococcales</taxon>
        <taxon>Jonesiaceae</taxon>
        <taxon>Jonesia</taxon>
    </lineage>
</organism>
<protein>
    <submittedName>
        <fullName evidence="2">Uncharacterized protein</fullName>
    </submittedName>
</protein>
<feature type="region of interest" description="Disordered" evidence="1">
    <location>
        <begin position="37"/>
        <end position="58"/>
    </location>
</feature>
<keyword evidence="3" id="KW-1185">Reference proteome</keyword>
<reference evidence="2 3" key="1">
    <citation type="journal article" date="2009" name="Stand. Genomic Sci.">
        <title>Complete genome sequence of Jonesia denitrificans type strain (Prevot 55134).</title>
        <authorList>
            <person name="Pukall R."/>
            <person name="Gehrich-Schroter G."/>
            <person name="Lapidus A."/>
            <person name="Nolan M."/>
            <person name="Glavina Del Rio T."/>
            <person name="Lucas S."/>
            <person name="Chen F."/>
            <person name="Tice H."/>
            <person name="Pitluck S."/>
            <person name="Cheng J.F."/>
            <person name="Copeland A."/>
            <person name="Saunders E."/>
            <person name="Brettin T."/>
            <person name="Detter J.C."/>
            <person name="Bruce D."/>
            <person name="Goodwin L."/>
            <person name="Pati A."/>
            <person name="Ivanova N."/>
            <person name="Mavromatis K."/>
            <person name="Ovchinnikova G."/>
            <person name="Chen A."/>
            <person name="Palaniappan K."/>
            <person name="Land M."/>
            <person name="Hauser L."/>
            <person name="Chang Y.J."/>
            <person name="Jeffries C.D."/>
            <person name="Chain P."/>
            <person name="Goker M."/>
            <person name="Bristow J."/>
            <person name="Eisen J.A."/>
            <person name="Markowitz V."/>
            <person name="Hugenholtz P."/>
            <person name="Kyrpides N.C."/>
            <person name="Klenk H.P."/>
            <person name="Han C."/>
        </authorList>
    </citation>
    <scope>NUCLEOTIDE SEQUENCE [LARGE SCALE GENOMIC DNA]</scope>
    <source>
        <strain evidence="3">ATCC 14870 / DSM 20603 / BCRC 15368 / CIP 55.134 / JCM 11481 / NBRC 15587 / NCTC 10816 / Prevot 55134</strain>
    </source>
</reference>
<dbReference type="STRING" id="471856.Jden_2274"/>
<gene>
    <name evidence="2" type="ordered locus">Jden_2274</name>
</gene>
<name>C7R221_JONDD</name>
<evidence type="ECO:0000256" key="1">
    <source>
        <dbReference type="SAM" id="MobiDB-lite"/>
    </source>
</evidence>
<evidence type="ECO:0000313" key="2">
    <source>
        <dbReference type="EMBL" id="ACV09909.1"/>
    </source>
</evidence>
<dbReference type="KEGG" id="jde:Jden_2274"/>